<protein>
    <submittedName>
        <fullName evidence="1">Uncharacterized protein</fullName>
    </submittedName>
</protein>
<keyword evidence="2" id="KW-1185">Reference proteome</keyword>
<sequence length="165" mass="19230">MSYNNHWFDQRVGEPFMTAPAYIERPAHDAQPPYPWFYPRRPVPLPEHRPDYMVYHHVFYFPVPRGVFNDHVYLSAARIYLRGALGQSNCNSLSELPHWSLLNHLFVLIATDNTNREEALEAVSHRLAMMIEMIEDGEGWFSGLPYIHDNFQVRLISRTSGSAEI</sequence>
<dbReference type="AlphaFoldDB" id="A0A1F5LHU4"/>
<gene>
    <name evidence="1" type="ORF">PENARI_c010G10969</name>
</gene>
<reference evidence="1 2" key="1">
    <citation type="journal article" date="2016" name="Sci. Rep.">
        <title>Penicillium arizonense, a new, genome sequenced fungal species, reveals a high chemical diversity in secreted metabolites.</title>
        <authorList>
            <person name="Grijseels S."/>
            <person name="Nielsen J.C."/>
            <person name="Randelovic M."/>
            <person name="Nielsen J."/>
            <person name="Nielsen K.F."/>
            <person name="Workman M."/>
            <person name="Frisvad J.C."/>
        </authorList>
    </citation>
    <scope>NUCLEOTIDE SEQUENCE [LARGE SCALE GENOMIC DNA]</scope>
    <source>
        <strain evidence="1 2">CBS 141311</strain>
    </source>
</reference>
<dbReference type="OrthoDB" id="4265181at2759"/>
<dbReference type="GeneID" id="34577148"/>
<dbReference type="RefSeq" id="XP_022488021.1">
    <property type="nucleotide sequence ID" value="XM_022632414.1"/>
</dbReference>
<evidence type="ECO:0000313" key="2">
    <source>
        <dbReference type="Proteomes" id="UP000177622"/>
    </source>
</evidence>
<dbReference type="Proteomes" id="UP000177622">
    <property type="component" value="Unassembled WGS sequence"/>
</dbReference>
<proteinExistence type="predicted"/>
<organism evidence="1 2">
    <name type="scientific">Penicillium arizonense</name>
    <dbReference type="NCBI Taxonomy" id="1835702"/>
    <lineage>
        <taxon>Eukaryota</taxon>
        <taxon>Fungi</taxon>
        <taxon>Dikarya</taxon>
        <taxon>Ascomycota</taxon>
        <taxon>Pezizomycotina</taxon>
        <taxon>Eurotiomycetes</taxon>
        <taxon>Eurotiomycetidae</taxon>
        <taxon>Eurotiales</taxon>
        <taxon>Aspergillaceae</taxon>
        <taxon>Penicillium</taxon>
    </lineage>
</organism>
<name>A0A1F5LHU4_PENAI</name>
<dbReference type="EMBL" id="LXJU01000010">
    <property type="protein sequence ID" value="OGE52580.1"/>
    <property type="molecule type" value="Genomic_DNA"/>
</dbReference>
<evidence type="ECO:0000313" key="1">
    <source>
        <dbReference type="EMBL" id="OGE52580.1"/>
    </source>
</evidence>
<comment type="caution">
    <text evidence="1">The sequence shown here is derived from an EMBL/GenBank/DDBJ whole genome shotgun (WGS) entry which is preliminary data.</text>
</comment>
<accession>A0A1F5LHU4</accession>